<comment type="caution">
    <text evidence="8">The sequence shown here is derived from an EMBL/GenBank/DDBJ whole genome shotgun (WGS) entry which is preliminary data.</text>
</comment>
<name>A0AAN9XLF0_PSOTE</name>
<dbReference type="PANTHER" id="PTHR33136">
    <property type="entry name" value="RAPID ALKALINIZATION FACTOR-LIKE"/>
    <property type="match status" value="1"/>
</dbReference>
<evidence type="ECO:0000256" key="7">
    <source>
        <dbReference type="SAM" id="MobiDB-lite"/>
    </source>
</evidence>
<dbReference type="InterPro" id="IPR008801">
    <property type="entry name" value="RALF"/>
</dbReference>
<sequence>MIGVAVHSRGSSFGTRKHRQACGSHPNDSPLYSTYYQRGKSSTMRGVLLNLCKTKAREKRGIVIAGVCCFQLQQVSKRQPQQTSMASSYSFLFLGICVTLFLLSSSSPTADAGPLGMEIPWMSSTSMEEEFLMDSEITRRILATSKYISYGALQRNTVPCSRRGASYYNCQPGAQANPYSRGCNAITRCRS</sequence>
<keyword evidence="4" id="KW-0372">Hormone</keyword>
<evidence type="ECO:0000256" key="2">
    <source>
        <dbReference type="ARBA" id="ARBA00009178"/>
    </source>
</evidence>
<gene>
    <name evidence="8" type="ORF">VNO78_18349</name>
</gene>
<dbReference type="GO" id="GO:0005576">
    <property type="term" value="C:extracellular region"/>
    <property type="evidence" value="ECO:0007669"/>
    <property type="project" value="UniProtKB-SubCell"/>
</dbReference>
<keyword evidence="9" id="KW-1185">Reference proteome</keyword>
<dbReference type="GO" id="GO:0009506">
    <property type="term" value="C:plasmodesma"/>
    <property type="evidence" value="ECO:0007669"/>
    <property type="project" value="TreeGrafter"/>
</dbReference>
<dbReference type="GO" id="GO:0005179">
    <property type="term" value="F:hormone activity"/>
    <property type="evidence" value="ECO:0007669"/>
    <property type="project" value="UniProtKB-KW"/>
</dbReference>
<evidence type="ECO:0000313" key="8">
    <source>
        <dbReference type="EMBL" id="KAK7397182.1"/>
    </source>
</evidence>
<keyword evidence="3" id="KW-0964">Secreted</keyword>
<evidence type="ECO:0000256" key="4">
    <source>
        <dbReference type="ARBA" id="ARBA00022702"/>
    </source>
</evidence>
<dbReference type="AlphaFoldDB" id="A0AAN9XLF0"/>
<dbReference type="Proteomes" id="UP001386955">
    <property type="component" value="Unassembled WGS sequence"/>
</dbReference>
<dbReference type="GO" id="GO:0040008">
    <property type="term" value="P:regulation of growth"/>
    <property type="evidence" value="ECO:0007669"/>
    <property type="project" value="UniProtKB-ARBA"/>
</dbReference>
<feature type="region of interest" description="Disordered" evidence="7">
    <location>
        <begin position="1"/>
        <end position="26"/>
    </location>
</feature>
<dbReference type="PANTHER" id="PTHR33136:SF95">
    <property type="entry name" value="PROTEIN RALF-LIKE 33-RELATED"/>
    <property type="match status" value="1"/>
</dbReference>
<evidence type="ECO:0000256" key="6">
    <source>
        <dbReference type="ARBA" id="ARBA00023157"/>
    </source>
</evidence>
<reference evidence="8 9" key="1">
    <citation type="submission" date="2024-01" db="EMBL/GenBank/DDBJ databases">
        <title>The genomes of 5 underutilized Papilionoideae crops provide insights into root nodulation and disease resistanc.</title>
        <authorList>
            <person name="Jiang F."/>
        </authorList>
    </citation>
    <scope>NUCLEOTIDE SEQUENCE [LARGE SCALE GENOMIC DNA]</scope>
    <source>
        <strain evidence="8">DUOXIRENSHENG_FW03</strain>
        <tissue evidence="8">Leaves</tissue>
    </source>
</reference>
<proteinExistence type="inferred from homology"/>
<evidence type="ECO:0000256" key="3">
    <source>
        <dbReference type="ARBA" id="ARBA00022525"/>
    </source>
</evidence>
<accession>A0AAN9XLF0</accession>
<keyword evidence="5" id="KW-0732">Signal</keyword>
<evidence type="ECO:0000256" key="1">
    <source>
        <dbReference type="ARBA" id="ARBA00004613"/>
    </source>
</evidence>
<organism evidence="8 9">
    <name type="scientific">Psophocarpus tetragonolobus</name>
    <name type="common">Winged bean</name>
    <name type="synonym">Dolichos tetragonolobus</name>
    <dbReference type="NCBI Taxonomy" id="3891"/>
    <lineage>
        <taxon>Eukaryota</taxon>
        <taxon>Viridiplantae</taxon>
        <taxon>Streptophyta</taxon>
        <taxon>Embryophyta</taxon>
        <taxon>Tracheophyta</taxon>
        <taxon>Spermatophyta</taxon>
        <taxon>Magnoliopsida</taxon>
        <taxon>eudicotyledons</taxon>
        <taxon>Gunneridae</taxon>
        <taxon>Pentapetalae</taxon>
        <taxon>rosids</taxon>
        <taxon>fabids</taxon>
        <taxon>Fabales</taxon>
        <taxon>Fabaceae</taxon>
        <taxon>Papilionoideae</taxon>
        <taxon>50 kb inversion clade</taxon>
        <taxon>NPAAA clade</taxon>
        <taxon>indigoferoid/millettioid clade</taxon>
        <taxon>Phaseoleae</taxon>
        <taxon>Psophocarpus</taxon>
    </lineage>
</organism>
<dbReference type="GO" id="GO:0019722">
    <property type="term" value="P:calcium-mediated signaling"/>
    <property type="evidence" value="ECO:0007669"/>
    <property type="project" value="TreeGrafter"/>
</dbReference>
<evidence type="ECO:0000256" key="5">
    <source>
        <dbReference type="ARBA" id="ARBA00022729"/>
    </source>
</evidence>
<keyword evidence="6" id="KW-1015">Disulfide bond</keyword>
<protein>
    <submittedName>
        <fullName evidence="8">Uncharacterized protein</fullName>
    </submittedName>
</protein>
<evidence type="ECO:0000313" key="9">
    <source>
        <dbReference type="Proteomes" id="UP001386955"/>
    </source>
</evidence>
<dbReference type="Pfam" id="PF05498">
    <property type="entry name" value="RALF"/>
    <property type="match status" value="1"/>
</dbReference>
<comment type="subcellular location">
    <subcellularLocation>
        <location evidence="1">Secreted</location>
    </subcellularLocation>
</comment>
<comment type="similarity">
    <text evidence="2">Belongs to the plant rapid alkalinization factor (RALF) family.</text>
</comment>
<dbReference type="EMBL" id="JAYMYS010000004">
    <property type="protein sequence ID" value="KAK7397182.1"/>
    <property type="molecule type" value="Genomic_DNA"/>
</dbReference>